<evidence type="ECO:0000313" key="2">
    <source>
        <dbReference type="Proteomes" id="UP000729402"/>
    </source>
</evidence>
<proteinExistence type="predicted"/>
<sequence length="67" mass="7479">MSLMTDIIVHHYAGINGALHQQAHLPDELDIQVQYLMYGLPRKQILEFLHDAAVILLVAAVVDATDK</sequence>
<reference evidence="1" key="1">
    <citation type="journal article" date="2021" name="bioRxiv">
        <title>Whole Genome Assembly and Annotation of Northern Wild Rice, Zizania palustris L., Supports a Whole Genome Duplication in the Zizania Genus.</title>
        <authorList>
            <person name="Haas M."/>
            <person name="Kono T."/>
            <person name="Macchietto M."/>
            <person name="Millas R."/>
            <person name="McGilp L."/>
            <person name="Shao M."/>
            <person name="Duquette J."/>
            <person name="Hirsch C.N."/>
            <person name="Kimball J."/>
        </authorList>
    </citation>
    <scope>NUCLEOTIDE SEQUENCE</scope>
    <source>
        <tissue evidence="1">Fresh leaf tissue</tissue>
    </source>
</reference>
<comment type="caution">
    <text evidence="1">The sequence shown here is derived from an EMBL/GenBank/DDBJ whole genome shotgun (WGS) entry which is preliminary data.</text>
</comment>
<dbReference type="Proteomes" id="UP000729402">
    <property type="component" value="Unassembled WGS sequence"/>
</dbReference>
<reference evidence="1" key="2">
    <citation type="submission" date="2021-02" db="EMBL/GenBank/DDBJ databases">
        <authorList>
            <person name="Kimball J.A."/>
            <person name="Haas M.W."/>
            <person name="Macchietto M."/>
            <person name="Kono T."/>
            <person name="Duquette J."/>
            <person name="Shao M."/>
        </authorList>
    </citation>
    <scope>NUCLEOTIDE SEQUENCE</scope>
    <source>
        <tissue evidence="1">Fresh leaf tissue</tissue>
    </source>
</reference>
<dbReference type="AlphaFoldDB" id="A0A8J5WM69"/>
<keyword evidence="2" id="KW-1185">Reference proteome</keyword>
<name>A0A8J5WM69_ZIZPA</name>
<accession>A0A8J5WM69</accession>
<evidence type="ECO:0000313" key="1">
    <source>
        <dbReference type="EMBL" id="KAG8093840.1"/>
    </source>
</evidence>
<gene>
    <name evidence="1" type="ORF">GUJ93_ZPchr0012g21455</name>
</gene>
<organism evidence="1 2">
    <name type="scientific">Zizania palustris</name>
    <name type="common">Northern wild rice</name>
    <dbReference type="NCBI Taxonomy" id="103762"/>
    <lineage>
        <taxon>Eukaryota</taxon>
        <taxon>Viridiplantae</taxon>
        <taxon>Streptophyta</taxon>
        <taxon>Embryophyta</taxon>
        <taxon>Tracheophyta</taxon>
        <taxon>Spermatophyta</taxon>
        <taxon>Magnoliopsida</taxon>
        <taxon>Liliopsida</taxon>
        <taxon>Poales</taxon>
        <taxon>Poaceae</taxon>
        <taxon>BOP clade</taxon>
        <taxon>Oryzoideae</taxon>
        <taxon>Oryzeae</taxon>
        <taxon>Zizaniinae</taxon>
        <taxon>Zizania</taxon>
    </lineage>
</organism>
<dbReference type="EMBL" id="JAAALK010000080">
    <property type="protein sequence ID" value="KAG8093840.1"/>
    <property type="molecule type" value="Genomic_DNA"/>
</dbReference>
<protein>
    <submittedName>
        <fullName evidence="1">Uncharacterized protein</fullName>
    </submittedName>
</protein>